<comment type="caution">
    <text evidence="2">The sequence shown here is derived from an EMBL/GenBank/DDBJ whole genome shotgun (WGS) entry which is preliminary data.</text>
</comment>
<evidence type="ECO:0000313" key="3">
    <source>
        <dbReference type="Proteomes" id="UP000033423"/>
    </source>
</evidence>
<organism evidence="2 3">
    <name type="scientific">Candidatus Magnetobacterium bavaricum</name>
    <dbReference type="NCBI Taxonomy" id="29290"/>
    <lineage>
        <taxon>Bacteria</taxon>
        <taxon>Pseudomonadati</taxon>
        <taxon>Nitrospirota</taxon>
        <taxon>Thermodesulfovibrionia</taxon>
        <taxon>Thermodesulfovibrionales</taxon>
        <taxon>Candidatus Magnetobacteriaceae</taxon>
        <taxon>Candidatus Magnetobacterium</taxon>
    </lineage>
</organism>
<evidence type="ECO:0000313" key="2">
    <source>
        <dbReference type="EMBL" id="KJU86299.1"/>
    </source>
</evidence>
<reference evidence="2 3" key="1">
    <citation type="submission" date="2015-02" db="EMBL/GenBank/DDBJ databases">
        <title>Single-cell genomics of uncultivated deep-branching MTB reveals a conserved set of magnetosome genes.</title>
        <authorList>
            <person name="Kolinko S."/>
            <person name="Richter M."/>
            <person name="Glockner F.O."/>
            <person name="Brachmann A."/>
            <person name="Schuler D."/>
        </authorList>
    </citation>
    <scope>NUCLEOTIDE SEQUENCE [LARGE SCALE GENOMIC DNA]</scope>
    <source>
        <strain evidence="2">TM-1</strain>
    </source>
</reference>
<dbReference type="Proteomes" id="UP000033423">
    <property type="component" value="Unassembled WGS sequence"/>
</dbReference>
<evidence type="ECO:0000256" key="1">
    <source>
        <dbReference type="SAM" id="MobiDB-lite"/>
    </source>
</evidence>
<dbReference type="EMBL" id="LACI01000654">
    <property type="protein sequence ID" value="KJU86299.1"/>
    <property type="molecule type" value="Genomic_DNA"/>
</dbReference>
<accession>A0A0F3GWH1</accession>
<dbReference type="AlphaFoldDB" id="A0A0F3GWH1"/>
<protein>
    <submittedName>
        <fullName evidence="2">Uncharacterized protein</fullName>
    </submittedName>
</protein>
<gene>
    <name evidence="2" type="ORF">MBAV_001507</name>
</gene>
<keyword evidence="3" id="KW-1185">Reference proteome</keyword>
<feature type="region of interest" description="Disordered" evidence="1">
    <location>
        <begin position="1"/>
        <end position="31"/>
    </location>
</feature>
<name>A0A0F3GWH1_9BACT</name>
<sequence length="159" mass="17363">MKALSSGDMPSPFADSSTIGQEKYAPPTDGNMPISRGIDIITKRFFLSTPRMVSDIRLRTSFSLRSISSIRINVRAAVSSIVTTDVMEPYMVLSILAGVIRYSKHTSAEAANSTYPTPYFLRISSTISVKVSAIFAMSYMQSPPMQTGHNRLGLSSLKS</sequence>
<proteinExistence type="predicted"/>